<comment type="similarity">
    <text evidence="1">Belongs to the nucleobase:cation symporter-2 (NCS2) (TC 2.A.40) family.</text>
</comment>
<sequence>MHRAKDVLHNSRARASRKVNDFLYFTYSVWEAETANPVAAATSIPHFSSKPSPIPPLFINSTYKYFISFHHAIPSLLFDVPIGLYGFQHYLSMLGSIILIPLVIVPTMGGTYEDTANVVSTVLFVSGVTIRIHVIQGPSFVYLAPALVIINSPEFQGLNGNKLVTIAFWLKHSFHYLVHQVDLLHLSWIAFSEEVVTFADPQMEEPLAEENQATKPLPL</sequence>
<dbReference type="Proteomes" id="UP000290289">
    <property type="component" value="Chromosome 15"/>
</dbReference>
<gene>
    <name evidence="2" type="ORF">DVH24_021735</name>
</gene>
<dbReference type="STRING" id="3750.A0A498HY87"/>
<evidence type="ECO:0000313" key="3">
    <source>
        <dbReference type="Proteomes" id="UP000290289"/>
    </source>
</evidence>
<evidence type="ECO:0000256" key="1">
    <source>
        <dbReference type="ARBA" id="ARBA00008821"/>
    </source>
</evidence>
<dbReference type="AlphaFoldDB" id="A0A498HY87"/>
<dbReference type="EMBL" id="RDQH01000341">
    <property type="protein sequence ID" value="RXH74141.1"/>
    <property type="molecule type" value="Genomic_DNA"/>
</dbReference>
<organism evidence="2 3">
    <name type="scientific">Malus domestica</name>
    <name type="common">Apple</name>
    <name type="synonym">Pyrus malus</name>
    <dbReference type="NCBI Taxonomy" id="3750"/>
    <lineage>
        <taxon>Eukaryota</taxon>
        <taxon>Viridiplantae</taxon>
        <taxon>Streptophyta</taxon>
        <taxon>Embryophyta</taxon>
        <taxon>Tracheophyta</taxon>
        <taxon>Spermatophyta</taxon>
        <taxon>Magnoliopsida</taxon>
        <taxon>eudicotyledons</taxon>
        <taxon>Gunneridae</taxon>
        <taxon>Pentapetalae</taxon>
        <taxon>rosids</taxon>
        <taxon>fabids</taxon>
        <taxon>Rosales</taxon>
        <taxon>Rosaceae</taxon>
        <taxon>Amygdaloideae</taxon>
        <taxon>Maleae</taxon>
        <taxon>Malus</taxon>
    </lineage>
</organism>
<comment type="caution">
    <text evidence="2">The sequence shown here is derived from an EMBL/GenBank/DDBJ whole genome shotgun (WGS) entry which is preliminary data.</text>
</comment>
<proteinExistence type="inferred from homology"/>
<protein>
    <submittedName>
        <fullName evidence="2">Uncharacterized protein</fullName>
    </submittedName>
</protein>
<accession>A0A498HY87</accession>
<reference evidence="2 3" key="1">
    <citation type="submission" date="2018-10" db="EMBL/GenBank/DDBJ databases">
        <title>A high-quality apple genome assembly.</title>
        <authorList>
            <person name="Hu J."/>
        </authorList>
    </citation>
    <scope>NUCLEOTIDE SEQUENCE [LARGE SCALE GENOMIC DNA]</scope>
    <source>
        <strain evidence="3">cv. HFTH1</strain>
        <tissue evidence="2">Young leaf</tissue>
    </source>
</reference>
<keyword evidence="3" id="KW-1185">Reference proteome</keyword>
<name>A0A498HY87_MALDO</name>
<dbReference type="PANTHER" id="PTHR11119">
    <property type="entry name" value="XANTHINE-URACIL / VITAMIN C PERMEASE FAMILY MEMBER"/>
    <property type="match status" value="1"/>
</dbReference>
<evidence type="ECO:0000313" key="2">
    <source>
        <dbReference type="EMBL" id="RXH74141.1"/>
    </source>
</evidence>